<evidence type="ECO:0000313" key="6">
    <source>
        <dbReference type="EMBL" id="CAI2360209.1"/>
    </source>
</evidence>
<dbReference type="Pfam" id="PF03828">
    <property type="entry name" value="PAP_assoc"/>
    <property type="match status" value="1"/>
</dbReference>
<dbReference type="GO" id="GO:1990817">
    <property type="term" value="F:poly(A) RNA polymerase activity"/>
    <property type="evidence" value="ECO:0007669"/>
    <property type="project" value="InterPro"/>
</dbReference>
<organism evidence="6 7">
    <name type="scientific">Euplotes crassus</name>
    <dbReference type="NCBI Taxonomy" id="5936"/>
    <lineage>
        <taxon>Eukaryota</taxon>
        <taxon>Sar</taxon>
        <taxon>Alveolata</taxon>
        <taxon>Ciliophora</taxon>
        <taxon>Intramacronucleata</taxon>
        <taxon>Spirotrichea</taxon>
        <taxon>Hypotrichia</taxon>
        <taxon>Euplotida</taxon>
        <taxon>Euplotidae</taxon>
        <taxon>Moneuplotes</taxon>
    </lineage>
</organism>
<dbReference type="Proteomes" id="UP001295684">
    <property type="component" value="Unassembled WGS sequence"/>
</dbReference>
<feature type="domain" description="PAP-associated" evidence="4">
    <location>
        <begin position="410"/>
        <end position="467"/>
    </location>
</feature>
<keyword evidence="1" id="KW-0479">Metal-binding</keyword>
<evidence type="ECO:0000259" key="5">
    <source>
        <dbReference type="Pfam" id="PF22600"/>
    </source>
</evidence>
<dbReference type="InterPro" id="IPR045862">
    <property type="entry name" value="Trf4-like"/>
</dbReference>
<dbReference type="AlphaFoldDB" id="A0AAD1X4B2"/>
<name>A0AAD1X4B2_EUPCR</name>
<dbReference type="GO" id="GO:0031499">
    <property type="term" value="C:TRAMP complex"/>
    <property type="evidence" value="ECO:0007669"/>
    <property type="project" value="TreeGrafter"/>
</dbReference>
<protein>
    <submittedName>
        <fullName evidence="6">Uncharacterized protein</fullName>
    </submittedName>
</protein>
<feature type="compositionally biased region" description="Polar residues" evidence="3">
    <location>
        <begin position="1"/>
        <end position="12"/>
    </location>
</feature>
<feature type="domain" description="Poly(A) RNA polymerase mitochondrial-like central palm" evidence="5">
    <location>
        <begin position="205"/>
        <end position="349"/>
    </location>
</feature>
<dbReference type="InterPro" id="IPR002058">
    <property type="entry name" value="PAP_assoc"/>
</dbReference>
<feature type="region of interest" description="Disordered" evidence="3">
    <location>
        <begin position="1"/>
        <end position="101"/>
    </location>
</feature>
<dbReference type="SUPFAM" id="SSF81301">
    <property type="entry name" value="Nucleotidyltransferase"/>
    <property type="match status" value="1"/>
</dbReference>
<dbReference type="Gene3D" id="1.10.1410.10">
    <property type="match status" value="1"/>
</dbReference>
<accession>A0AAD1X4B2</accession>
<dbReference type="GO" id="GO:0046872">
    <property type="term" value="F:metal ion binding"/>
    <property type="evidence" value="ECO:0007669"/>
    <property type="project" value="UniProtKB-KW"/>
</dbReference>
<evidence type="ECO:0000313" key="7">
    <source>
        <dbReference type="Proteomes" id="UP001295684"/>
    </source>
</evidence>
<evidence type="ECO:0000259" key="4">
    <source>
        <dbReference type="Pfam" id="PF03828"/>
    </source>
</evidence>
<dbReference type="Gene3D" id="3.30.460.10">
    <property type="entry name" value="Beta Polymerase, domain 2"/>
    <property type="match status" value="1"/>
</dbReference>
<dbReference type="EMBL" id="CAMPGE010001425">
    <property type="protein sequence ID" value="CAI2360209.1"/>
    <property type="molecule type" value="Genomic_DNA"/>
</dbReference>
<dbReference type="CDD" id="cd05402">
    <property type="entry name" value="NT_PAP_TUTase"/>
    <property type="match status" value="1"/>
</dbReference>
<dbReference type="PANTHER" id="PTHR23092">
    <property type="entry name" value="POLY(A) RNA POLYMERASE"/>
    <property type="match status" value="1"/>
</dbReference>
<keyword evidence="2" id="KW-0460">Magnesium</keyword>
<evidence type="ECO:0000256" key="1">
    <source>
        <dbReference type="ARBA" id="ARBA00022723"/>
    </source>
</evidence>
<dbReference type="GO" id="GO:0031123">
    <property type="term" value="P:RNA 3'-end processing"/>
    <property type="evidence" value="ECO:0007669"/>
    <property type="project" value="TreeGrafter"/>
</dbReference>
<comment type="caution">
    <text evidence="6">The sequence shown here is derived from an EMBL/GenBank/DDBJ whole genome shotgun (WGS) entry which is preliminary data.</text>
</comment>
<dbReference type="Pfam" id="PF22600">
    <property type="entry name" value="MTPAP-like_central"/>
    <property type="match status" value="1"/>
</dbReference>
<keyword evidence="7" id="KW-1185">Reference proteome</keyword>
<dbReference type="GO" id="GO:0043634">
    <property type="term" value="P:polyadenylation-dependent ncRNA catabolic process"/>
    <property type="evidence" value="ECO:0007669"/>
    <property type="project" value="TreeGrafter"/>
</dbReference>
<proteinExistence type="predicted"/>
<dbReference type="GO" id="GO:0005730">
    <property type="term" value="C:nucleolus"/>
    <property type="evidence" value="ECO:0007669"/>
    <property type="project" value="TreeGrafter"/>
</dbReference>
<dbReference type="PANTHER" id="PTHR23092:SF15">
    <property type="entry name" value="INACTIVE NON-CANONICAL POLY(A) RNA POLYMERASE PROTEIN TRF4-2-RELATED"/>
    <property type="match status" value="1"/>
</dbReference>
<reference evidence="6" key="1">
    <citation type="submission" date="2023-07" db="EMBL/GenBank/DDBJ databases">
        <authorList>
            <consortium name="AG Swart"/>
            <person name="Singh M."/>
            <person name="Singh A."/>
            <person name="Seah K."/>
            <person name="Emmerich C."/>
        </authorList>
    </citation>
    <scope>NUCLEOTIDE SEQUENCE</scope>
    <source>
        <strain evidence="6">DP1</strain>
    </source>
</reference>
<sequence>MEDPSDTNSQHEFSPIKQEAQFTWNNDESLQSSGSEEAGSQNPEDISKLRAQNSSLVKGSPNGRNSKLFDYGGLQNAQQDLDPFGQGKDVIAMDSEPQGDRTQELTQLEELDFSNQLDNKDFFRPKLKEVSALRTICDFVKASTSSDSIEISKKNHSYSVDKPTLWGINSKISDHECDVFLKQNFKHIPWVSPSIVGVSSPKLQLHNEIVEFYKVFGPNPKEMHNRAECFKAVKKAIKRYIKSRPEINSKDIKVRVFGSSCTNLYVNSTVKRYYKLIPSDIDIVVSGSIQLMDIHNALEACPERFGDCHPLKAKVSLIKGYDHHTNIDFDICINESDGVKGSKLVNQFKKEFPELKYLAVILKILLSIHDLNKTFDGGISSFGLILLIVSYLQQHKNRKAQQEDASPTLLSEHLLNLLKLYGVDFNYKKLGISVRKAGFYYNRNDKGFDNGSHARSALSLENPINTDLNIAVAAHRFPEIMKLFRECHSKITLQEHPVGLSILGLILQAS</sequence>
<dbReference type="InterPro" id="IPR054708">
    <property type="entry name" value="MTPAP-like_central"/>
</dbReference>
<feature type="compositionally biased region" description="Polar residues" evidence="3">
    <location>
        <begin position="20"/>
        <end position="65"/>
    </location>
</feature>
<evidence type="ECO:0000256" key="2">
    <source>
        <dbReference type="ARBA" id="ARBA00022842"/>
    </source>
</evidence>
<evidence type="ECO:0000256" key="3">
    <source>
        <dbReference type="SAM" id="MobiDB-lite"/>
    </source>
</evidence>
<dbReference type="GO" id="GO:0003729">
    <property type="term" value="F:mRNA binding"/>
    <property type="evidence" value="ECO:0007669"/>
    <property type="project" value="TreeGrafter"/>
</dbReference>
<dbReference type="SUPFAM" id="SSF81631">
    <property type="entry name" value="PAP/OAS1 substrate-binding domain"/>
    <property type="match status" value="1"/>
</dbReference>
<gene>
    <name evidence="6" type="ORF">ECRASSUSDP1_LOCUS1507</name>
</gene>
<dbReference type="InterPro" id="IPR043519">
    <property type="entry name" value="NT_sf"/>
</dbReference>